<proteinExistence type="predicted"/>
<sequence>MTFNEFLASLEASSPDSVPDQVLKALWWDKKGDWDFAHSIAQSTPTVLGSAVHAYLHRREGEEWNARYWYSHAGRPLFAGSLDEEWRTLVEEALEFYRQDIP</sequence>
<keyword evidence="2" id="KW-1185">Reference proteome</keyword>
<evidence type="ECO:0000313" key="2">
    <source>
        <dbReference type="Proteomes" id="UP000192343"/>
    </source>
</evidence>
<dbReference type="RefSeq" id="WP_083052253.1">
    <property type="nucleotide sequence ID" value="NZ_CAXXQO010000003.1"/>
</dbReference>
<dbReference type="OrthoDB" id="370799at2"/>
<dbReference type="STRING" id="1963862.B4O97_15635"/>
<accession>A0A1Y1RUK1</accession>
<reference evidence="1 2" key="1">
    <citation type="submission" date="2017-03" db="EMBL/GenBank/DDBJ databases">
        <title>Draft Genome sequence of Marispirochaeta sp. strain JC444.</title>
        <authorList>
            <person name="Shivani Y."/>
            <person name="Subhash Y."/>
            <person name="Sasikala C."/>
            <person name="Ramana C."/>
        </authorList>
    </citation>
    <scope>NUCLEOTIDE SEQUENCE [LARGE SCALE GENOMIC DNA]</scope>
    <source>
        <strain evidence="1 2">JC444</strain>
    </source>
</reference>
<dbReference type="Proteomes" id="UP000192343">
    <property type="component" value="Unassembled WGS sequence"/>
</dbReference>
<organism evidence="1 2">
    <name type="scientific">Marispirochaeta aestuarii</name>
    <dbReference type="NCBI Taxonomy" id="1963862"/>
    <lineage>
        <taxon>Bacteria</taxon>
        <taxon>Pseudomonadati</taxon>
        <taxon>Spirochaetota</taxon>
        <taxon>Spirochaetia</taxon>
        <taxon>Spirochaetales</taxon>
        <taxon>Spirochaetaceae</taxon>
        <taxon>Marispirochaeta</taxon>
    </lineage>
</organism>
<evidence type="ECO:0000313" key="1">
    <source>
        <dbReference type="EMBL" id="ORC32726.1"/>
    </source>
</evidence>
<dbReference type="AlphaFoldDB" id="A0A1Y1RUK1"/>
<name>A0A1Y1RUK1_9SPIO</name>
<comment type="caution">
    <text evidence="1">The sequence shown here is derived from an EMBL/GenBank/DDBJ whole genome shotgun (WGS) entry which is preliminary data.</text>
</comment>
<gene>
    <name evidence="1" type="ORF">B4O97_15635</name>
</gene>
<dbReference type="EMBL" id="MWQY01000020">
    <property type="protein sequence ID" value="ORC32726.1"/>
    <property type="molecule type" value="Genomic_DNA"/>
</dbReference>
<protein>
    <submittedName>
        <fullName evidence="1">Uncharacterized protein</fullName>
    </submittedName>
</protein>